<keyword evidence="2" id="KW-1185">Reference proteome</keyword>
<dbReference type="KEGG" id="vbl:L21SP4_02286"/>
<organism evidence="1 2">
    <name type="scientific">Kiritimatiella glycovorans</name>
    <dbReference type="NCBI Taxonomy" id="1307763"/>
    <lineage>
        <taxon>Bacteria</taxon>
        <taxon>Pseudomonadati</taxon>
        <taxon>Kiritimatiellota</taxon>
        <taxon>Kiritimatiellia</taxon>
        <taxon>Kiritimatiellales</taxon>
        <taxon>Kiritimatiellaceae</taxon>
        <taxon>Kiritimatiella</taxon>
    </lineage>
</organism>
<dbReference type="OrthoDB" id="2370471at2"/>
<dbReference type="SUPFAM" id="SSF53335">
    <property type="entry name" value="S-adenosyl-L-methionine-dependent methyltransferases"/>
    <property type="match status" value="1"/>
</dbReference>
<proteinExistence type="predicted"/>
<dbReference type="AlphaFoldDB" id="A0A0G3EGN5"/>
<reference evidence="2" key="1">
    <citation type="submission" date="2015-02" db="EMBL/GenBank/DDBJ databases">
        <title>Description and complete genome sequence of the first cultured representative of the subdivision 5 of the Verrucomicrobia phylum.</title>
        <authorList>
            <person name="Spring S."/>
            <person name="Bunk B."/>
            <person name="Sproer C."/>
            <person name="Klenk H.-P."/>
        </authorList>
    </citation>
    <scope>NUCLEOTIDE SEQUENCE [LARGE SCALE GENOMIC DNA]</scope>
    <source>
        <strain evidence="2">L21-Fru-AB</strain>
    </source>
</reference>
<dbReference type="GO" id="GO:0008168">
    <property type="term" value="F:methyltransferase activity"/>
    <property type="evidence" value="ECO:0007669"/>
    <property type="project" value="UniProtKB-KW"/>
</dbReference>
<gene>
    <name evidence="1" type="ORF">L21SP4_02286</name>
</gene>
<dbReference type="CDD" id="cd02440">
    <property type="entry name" value="AdoMet_MTases"/>
    <property type="match status" value="1"/>
</dbReference>
<reference evidence="1 2" key="2">
    <citation type="journal article" date="2016" name="ISME J.">
        <title>Characterization of the first cultured representative of Verrucomicrobia subdivision 5 indicates the proposal of a novel phylum.</title>
        <authorList>
            <person name="Spring S."/>
            <person name="Bunk B."/>
            <person name="Sproer C."/>
            <person name="Schumann P."/>
            <person name="Rohde M."/>
            <person name="Tindall B.J."/>
            <person name="Klenk H.P."/>
        </authorList>
    </citation>
    <scope>NUCLEOTIDE SEQUENCE [LARGE SCALE GENOMIC DNA]</scope>
    <source>
        <strain evidence="1 2">L21-Fru-AB</strain>
    </source>
</reference>
<name>A0A0G3EGN5_9BACT</name>
<evidence type="ECO:0000313" key="2">
    <source>
        <dbReference type="Proteomes" id="UP000035268"/>
    </source>
</evidence>
<protein>
    <submittedName>
        <fullName evidence="1">Putative methyltransferase</fullName>
    </submittedName>
</protein>
<evidence type="ECO:0000313" key="1">
    <source>
        <dbReference type="EMBL" id="AKJ65513.1"/>
    </source>
</evidence>
<dbReference type="Proteomes" id="UP000035268">
    <property type="component" value="Chromosome"/>
</dbReference>
<dbReference type="Gene3D" id="3.40.50.150">
    <property type="entry name" value="Vaccinia Virus protein VP39"/>
    <property type="match status" value="1"/>
</dbReference>
<dbReference type="GO" id="GO:0032259">
    <property type="term" value="P:methylation"/>
    <property type="evidence" value="ECO:0007669"/>
    <property type="project" value="UniProtKB-KW"/>
</dbReference>
<dbReference type="InterPro" id="IPR029063">
    <property type="entry name" value="SAM-dependent_MTases_sf"/>
</dbReference>
<keyword evidence="1" id="KW-0489">Methyltransferase</keyword>
<dbReference type="RefSeq" id="WP_052882733.1">
    <property type="nucleotide sequence ID" value="NZ_CP010904.1"/>
</dbReference>
<sequence>MTEKREETNWDHHYGNAARRLGIRLGLKGNVVLNGVIAHYIRSTARKRGSCLEIGAGSGRLSGALSRDFDESTILDRSAEALSMARRMAPASREIRADIFDFDPEQRWDAVVSVGLAEHFKREIMLRLVDRHLELCVPGGDVYIVVPSYSESRATEVSEPHMVEQYGYQDPEAEYVIGAHLEEKGYDVQAFYMDTLPRGGAGAKLLRGVNLLCWKLTRLNLERLRDRSWGHYRMFHVRKDPEA</sequence>
<dbReference type="STRING" id="1307763.L21SP4_02286"/>
<accession>A0A0G3EGN5</accession>
<dbReference type="EMBL" id="CP010904">
    <property type="protein sequence ID" value="AKJ65513.1"/>
    <property type="molecule type" value="Genomic_DNA"/>
</dbReference>
<dbReference type="Pfam" id="PF13489">
    <property type="entry name" value="Methyltransf_23"/>
    <property type="match status" value="1"/>
</dbReference>
<keyword evidence="1" id="KW-0808">Transferase</keyword>